<name>A0A1Q2D6W9_9ENTE</name>
<dbReference type="Proteomes" id="UP000188246">
    <property type="component" value="Chromosome"/>
</dbReference>
<evidence type="ECO:0000256" key="1">
    <source>
        <dbReference type="ARBA" id="ARBA00004162"/>
    </source>
</evidence>
<organism evidence="11 12">
    <name type="scientific">Vagococcus penaei</name>
    <dbReference type="NCBI Taxonomy" id="633807"/>
    <lineage>
        <taxon>Bacteria</taxon>
        <taxon>Bacillati</taxon>
        <taxon>Bacillota</taxon>
        <taxon>Bacilli</taxon>
        <taxon>Lactobacillales</taxon>
        <taxon>Enterococcaceae</taxon>
        <taxon>Vagococcus</taxon>
    </lineage>
</organism>
<dbReference type="InterPro" id="IPR003849">
    <property type="entry name" value="Preprotein_translocase_YajC"/>
</dbReference>
<feature type="transmembrane region" description="Helical" evidence="10">
    <location>
        <begin position="6"/>
        <end position="24"/>
    </location>
</feature>
<evidence type="ECO:0000256" key="5">
    <source>
        <dbReference type="ARBA" id="ARBA00022692"/>
    </source>
</evidence>
<dbReference type="STRING" id="633807.BW732_07180"/>
<dbReference type="AlphaFoldDB" id="A0A1Q2D6W9"/>
<evidence type="ECO:0000256" key="9">
    <source>
        <dbReference type="ARBA" id="ARBA00023136"/>
    </source>
</evidence>
<evidence type="ECO:0000256" key="3">
    <source>
        <dbReference type="ARBA" id="ARBA00022448"/>
    </source>
</evidence>
<keyword evidence="4" id="KW-1003">Cell membrane</keyword>
<proteinExistence type="inferred from homology"/>
<evidence type="ECO:0000256" key="6">
    <source>
        <dbReference type="ARBA" id="ARBA00022927"/>
    </source>
</evidence>
<evidence type="ECO:0000256" key="10">
    <source>
        <dbReference type="SAM" id="Phobius"/>
    </source>
</evidence>
<dbReference type="KEGG" id="vpi:BW732_07180"/>
<dbReference type="GO" id="GO:0015031">
    <property type="term" value="P:protein transport"/>
    <property type="evidence" value="ECO:0007669"/>
    <property type="project" value="UniProtKB-KW"/>
</dbReference>
<keyword evidence="6" id="KW-0653">Protein transport</keyword>
<accession>A0A1Q2D6W9</accession>
<protein>
    <submittedName>
        <fullName evidence="11">Preprotein translocase subunit YajC</fullName>
    </submittedName>
</protein>
<keyword evidence="12" id="KW-1185">Reference proteome</keyword>
<dbReference type="RefSeq" id="WP_228414921.1">
    <property type="nucleotide sequence ID" value="NZ_CP019609.1"/>
</dbReference>
<keyword evidence="7 10" id="KW-1133">Transmembrane helix</keyword>
<keyword evidence="9 10" id="KW-0472">Membrane</keyword>
<evidence type="ECO:0000256" key="4">
    <source>
        <dbReference type="ARBA" id="ARBA00022475"/>
    </source>
</evidence>
<dbReference type="Pfam" id="PF02699">
    <property type="entry name" value="YajC"/>
    <property type="match status" value="1"/>
</dbReference>
<sequence>MPGAGIGGMLIPLILIGGMMFMMTRSQKKQQQKRQDLLNNMAVGSEVVTIGGLYGVVSEIDETKGTVTLDCEGILLEFEKNAIKTVKPASTTMTHEVKETEVIGEDGSVEKTEEVITDEKKED</sequence>
<evidence type="ECO:0000256" key="7">
    <source>
        <dbReference type="ARBA" id="ARBA00022989"/>
    </source>
</evidence>
<evidence type="ECO:0000313" key="12">
    <source>
        <dbReference type="Proteomes" id="UP000188246"/>
    </source>
</evidence>
<reference evidence="11 12" key="1">
    <citation type="journal article" date="2010" name="Int. J. Syst. Evol. Microbiol.">
        <title>Vagococcus penaei sp. nov., isolated from spoilage microbiota of cooked shrimp (Penaeus vannamei).</title>
        <authorList>
            <person name="Jaffres E."/>
            <person name="Prevost H."/>
            <person name="Rossero A."/>
            <person name="Joffraud J.J."/>
            <person name="Dousset X."/>
        </authorList>
    </citation>
    <scope>NUCLEOTIDE SEQUENCE [LARGE SCALE GENOMIC DNA]</scope>
    <source>
        <strain evidence="11 12">CD276</strain>
    </source>
</reference>
<keyword evidence="8" id="KW-0811">Translocation</keyword>
<evidence type="ECO:0000313" key="11">
    <source>
        <dbReference type="EMBL" id="AQP54015.1"/>
    </source>
</evidence>
<dbReference type="PRINTS" id="PR01853">
    <property type="entry name" value="YAJCTRNLCASE"/>
</dbReference>
<keyword evidence="3" id="KW-0813">Transport</keyword>
<comment type="subcellular location">
    <subcellularLocation>
        <location evidence="1">Cell membrane</location>
        <topology evidence="1">Single-pass membrane protein</topology>
    </subcellularLocation>
</comment>
<evidence type="ECO:0000256" key="8">
    <source>
        <dbReference type="ARBA" id="ARBA00023010"/>
    </source>
</evidence>
<comment type="similarity">
    <text evidence="2">Belongs to the YajC family.</text>
</comment>
<evidence type="ECO:0000256" key="2">
    <source>
        <dbReference type="ARBA" id="ARBA00006742"/>
    </source>
</evidence>
<dbReference type="PANTHER" id="PTHR33909:SF1">
    <property type="entry name" value="SEC TRANSLOCON ACCESSORY COMPLEX SUBUNIT YAJC"/>
    <property type="match status" value="1"/>
</dbReference>
<dbReference type="EMBL" id="CP019609">
    <property type="protein sequence ID" value="AQP54015.1"/>
    <property type="molecule type" value="Genomic_DNA"/>
</dbReference>
<dbReference type="PANTHER" id="PTHR33909">
    <property type="entry name" value="SEC TRANSLOCON ACCESSORY COMPLEX SUBUNIT YAJC"/>
    <property type="match status" value="1"/>
</dbReference>
<keyword evidence="5 10" id="KW-0812">Transmembrane</keyword>
<dbReference type="SMART" id="SM01323">
    <property type="entry name" value="YajC"/>
    <property type="match status" value="1"/>
</dbReference>
<dbReference type="GO" id="GO:0005886">
    <property type="term" value="C:plasma membrane"/>
    <property type="evidence" value="ECO:0007669"/>
    <property type="project" value="UniProtKB-SubCell"/>
</dbReference>
<dbReference type="NCBIfam" id="TIGR00739">
    <property type="entry name" value="yajC"/>
    <property type="match status" value="1"/>
</dbReference>
<gene>
    <name evidence="11" type="ORF">BW732_07180</name>
</gene>